<keyword evidence="2" id="KW-0472">Membrane</keyword>
<dbReference type="EMBL" id="WHVB01000007">
    <property type="protein sequence ID" value="KAF8481236.1"/>
    <property type="molecule type" value="Genomic_DNA"/>
</dbReference>
<dbReference type="Proteomes" id="UP000759537">
    <property type="component" value="Unassembled WGS sequence"/>
</dbReference>
<feature type="compositionally biased region" description="Polar residues" evidence="1">
    <location>
        <begin position="446"/>
        <end position="485"/>
    </location>
</feature>
<feature type="compositionally biased region" description="Polar residues" evidence="1">
    <location>
        <begin position="505"/>
        <end position="516"/>
    </location>
</feature>
<evidence type="ECO:0000256" key="1">
    <source>
        <dbReference type="SAM" id="MobiDB-lite"/>
    </source>
</evidence>
<feature type="compositionally biased region" description="Basic and acidic residues" evidence="1">
    <location>
        <begin position="782"/>
        <end position="810"/>
    </location>
</feature>
<feature type="region of interest" description="Disordered" evidence="1">
    <location>
        <begin position="266"/>
        <end position="387"/>
    </location>
</feature>
<evidence type="ECO:0000313" key="3">
    <source>
        <dbReference type="EMBL" id="KAF8481236.1"/>
    </source>
</evidence>
<feature type="region of interest" description="Disordered" evidence="1">
    <location>
        <begin position="446"/>
        <end position="586"/>
    </location>
</feature>
<feature type="transmembrane region" description="Helical" evidence="2">
    <location>
        <begin position="24"/>
        <end position="43"/>
    </location>
</feature>
<dbReference type="PANTHER" id="PTHR38696:SF1">
    <property type="entry name" value="MEDIATOR OF RNA POLYMERASE II TRANSCRIPTION SUBUNIT 13"/>
    <property type="match status" value="1"/>
</dbReference>
<keyword evidence="2" id="KW-1133">Transmembrane helix</keyword>
<dbReference type="OrthoDB" id="3358646at2759"/>
<gene>
    <name evidence="3" type="ORF">DFH94DRAFT_844698</name>
</gene>
<proteinExistence type="predicted"/>
<feature type="compositionally biased region" description="Basic and acidic residues" evidence="1">
    <location>
        <begin position="614"/>
        <end position="629"/>
    </location>
</feature>
<name>A0A9P5T9Q9_9AGAM</name>
<keyword evidence="2" id="KW-0812">Transmembrane</keyword>
<organism evidence="3 4">
    <name type="scientific">Russula ochroleuca</name>
    <dbReference type="NCBI Taxonomy" id="152965"/>
    <lineage>
        <taxon>Eukaryota</taxon>
        <taxon>Fungi</taxon>
        <taxon>Dikarya</taxon>
        <taxon>Basidiomycota</taxon>
        <taxon>Agaricomycotina</taxon>
        <taxon>Agaricomycetes</taxon>
        <taxon>Russulales</taxon>
        <taxon>Russulaceae</taxon>
        <taxon>Russula</taxon>
    </lineage>
</organism>
<feature type="compositionally biased region" description="Basic and acidic residues" evidence="1">
    <location>
        <begin position="285"/>
        <end position="296"/>
    </location>
</feature>
<dbReference type="AlphaFoldDB" id="A0A9P5T9Q9"/>
<feature type="region of interest" description="Disordered" evidence="1">
    <location>
        <begin position="613"/>
        <end position="810"/>
    </location>
</feature>
<feature type="compositionally biased region" description="Low complexity" evidence="1">
    <location>
        <begin position="719"/>
        <end position="733"/>
    </location>
</feature>
<accession>A0A9P5T9Q9</accession>
<comment type="caution">
    <text evidence="3">The sequence shown here is derived from an EMBL/GenBank/DDBJ whole genome shotgun (WGS) entry which is preliminary data.</text>
</comment>
<feature type="compositionally biased region" description="Polar residues" evidence="1">
    <location>
        <begin position="266"/>
        <end position="283"/>
    </location>
</feature>
<reference evidence="3" key="1">
    <citation type="submission" date="2019-10" db="EMBL/GenBank/DDBJ databases">
        <authorList>
            <consortium name="DOE Joint Genome Institute"/>
            <person name="Kuo A."/>
            <person name="Miyauchi S."/>
            <person name="Kiss E."/>
            <person name="Drula E."/>
            <person name="Kohler A."/>
            <person name="Sanchez-Garcia M."/>
            <person name="Andreopoulos B."/>
            <person name="Barry K.W."/>
            <person name="Bonito G."/>
            <person name="Buee M."/>
            <person name="Carver A."/>
            <person name="Chen C."/>
            <person name="Cichocki N."/>
            <person name="Clum A."/>
            <person name="Culley D."/>
            <person name="Crous P.W."/>
            <person name="Fauchery L."/>
            <person name="Girlanda M."/>
            <person name="Hayes R."/>
            <person name="Keri Z."/>
            <person name="LaButti K."/>
            <person name="Lipzen A."/>
            <person name="Lombard V."/>
            <person name="Magnuson J."/>
            <person name="Maillard F."/>
            <person name="Morin E."/>
            <person name="Murat C."/>
            <person name="Nolan M."/>
            <person name="Ohm R."/>
            <person name="Pangilinan J."/>
            <person name="Pereira M."/>
            <person name="Perotto S."/>
            <person name="Peter M."/>
            <person name="Riley R."/>
            <person name="Sitrit Y."/>
            <person name="Stielow B."/>
            <person name="Szollosi G."/>
            <person name="Zifcakova L."/>
            <person name="Stursova M."/>
            <person name="Spatafora J.W."/>
            <person name="Tedersoo L."/>
            <person name="Vaario L.-M."/>
            <person name="Yamada A."/>
            <person name="Yan M."/>
            <person name="Wang P."/>
            <person name="Xu J."/>
            <person name="Bruns T."/>
            <person name="Baldrian P."/>
            <person name="Vilgalys R."/>
            <person name="Henrissat B."/>
            <person name="Grigoriev I.V."/>
            <person name="Hibbett D."/>
            <person name="Nagy L.G."/>
            <person name="Martin F.M."/>
        </authorList>
    </citation>
    <scope>NUCLEOTIDE SEQUENCE</scope>
    <source>
        <strain evidence="3">Prilba</strain>
    </source>
</reference>
<protein>
    <submittedName>
        <fullName evidence="3">Uncharacterized protein</fullName>
    </submittedName>
</protein>
<feature type="compositionally biased region" description="Polar residues" evidence="1">
    <location>
        <begin position="308"/>
        <end position="319"/>
    </location>
</feature>
<sequence>MSPISPADTNLVPRREFIRDQRPASVFSILALSGAALIRLYSFPTDTILALRKHLDSIHLILGSRELPQDNFLELSLDGKPWSNPKSMRSEKLLVEIIDVVHLTGLNFLTTMDYGREQDDRIIMAFSRTLPSPHSSAVPSPHFHTMSNDSLSVVPHPAKLLFAISFISQSHLRVITPPLHLTPAILQTVRGSWPRGVVSEKKVAENVYEFKLKGYKWFQEDTFGTDSLRHILSLLGSLDGFGFTLLTSLTLNNRSRSKDLWVFTGLSQATPPPESQTSSSVGSRTDLRAASFDKARERRRSYQAPAHSPTTNDWSSHTRAATEHSLAHLSHNPPPPGSVSSKSATLRKPAPRAQLPVSVAHSTASNDNVHDGGIPSSHSVPSEELRLELQSSVGSAVDMTGVGTQKYGRPGEPDKSLYQQTSRFHNMSPGPANSYYPNMSASIMKASQPSGLPQGVQTTGRPETPSTKRAATTSSIPLRSRNSPVKATPQPVTPLLSPGAFRDSALSSNTGQTVDMPSTWPGAGRENGHSSSGTHSRDPKENVLPGGWIPPSVEAKEKATGDHPDELNAHDHALRSPPNLEPEEQEVKVGIPELVRPRRRLARSGKATLVTEAPRTDIHPDFHRNDVDRLPPPMTSTSDRREYNPPKSPDGWVLVSVGQPSMTRALQAPKPTSQPSLRRKQSFSPVASQKSPFSESPYSTGSRGAPTGPPVGRGHKKSPSNPNPSSMSPAAKAIVVIDAMQAKRKDAPQSSFRKFFSLSRPGSPKSASKEGRALSGGGGKGKMMEQEDNMKKREGTRRMRGMSDRRMSVD</sequence>
<dbReference type="PANTHER" id="PTHR38696">
    <property type="entry name" value="MEDIATOR OF RNA POLYMERASE II TRANSCRIPTION SUBUNIT 13"/>
    <property type="match status" value="1"/>
</dbReference>
<evidence type="ECO:0000256" key="2">
    <source>
        <dbReference type="SAM" id="Phobius"/>
    </source>
</evidence>
<feature type="compositionally biased region" description="Basic and acidic residues" evidence="1">
    <location>
        <begin position="554"/>
        <end position="574"/>
    </location>
</feature>
<evidence type="ECO:0000313" key="4">
    <source>
        <dbReference type="Proteomes" id="UP000759537"/>
    </source>
</evidence>
<feature type="compositionally biased region" description="Polar residues" evidence="1">
    <location>
        <begin position="658"/>
        <end position="702"/>
    </location>
</feature>
<keyword evidence="4" id="KW-1185">Reference proteome</keyword>
<reference evidence="3" key="2">
    <citation type="journal article" date="2020" name="Nat. Commun.">
        <title>Large-scale genome sequencing of mycorrhizal fungi provides insights into the early evolution of symbiotic traits.</title>
        <authorList>
            <person name="Miyauchi S."/>
            <person name="Kiss E."/>
            <person name="Kuo A."/>
            <person name="Drula E."/>
            <person name="Kohler A."/>
            <person name="Sanchez-Garcia M."/>
            <person name="Morin E."/>
            <person name="Andreopoulos B."/>
            <person name="Barry K.W."/>
            <person name="Bonito G."/>
            <person name="Buee M."/>
            <person name="Carver A."/>
            <person name="Chen C."/>
            <person name="Cichocki N."/>
            <person name="Clum A."/>
            <person name="Culley D."/>
            <person name="Crous P.W."/>
            <person name="Fauchery L."/>
            <person name="Girlanda M."/>
            <person name="Hayes R.D."/>
            <person name="Keri Z."/>
            <person name="LaButti K."/>
            <person name="Lipzen A."/>
            <person name="Lombard V."/>
            <person name="Magnuson J."/>
            <person name="Maillard F."/>
            <person name="Murat C."/>
            <person name="Nolan M."/>
            <person name="Ohm R.A."/>
            <person name="Pangilinan J."/>
            <person name="Pereira M.F."/>
            <person name="Perotto S."/>
            <person name="Peter M."/>
            <person name="Pfister S."/>
            <person name="Riley R."/>
            <person name="Sitrit Y."/>
            <person name="Stielow J.B."/>
            <person name="Szollosi G."/>
            <person name="Zifcakova L."/>
            <person name="Stursova M."/>
            <person name="Spatafora J.W."/>
            <person name="Tedersoo L."/>
            <person name="Vaario L.M."/>
            <person name="Yamada A."/>
            <person name="Yan M."/>
            <person name="Wang P."/>
            <person name="Xu J."/>
            <person name="Bruns T."/>
            <person name="Baldrian P."/>
            <person name="Vilgalys R."/>
            <person name="Dunand C."/>
            <person name="Henrissat B."/>
            <person name="Grigoriev I.V."/>
            <person name="Hibbett D."/>
            <person name="Nagy L.G."/>
            <person name="Martin F.M."/>
        </authorList>
    </citation>
    <scope>NUCLEOTIDE SEQUENCE</scope>
    <source>
        <strain evidence="3">Prilba</strain>
    </source>
</reference>